<reference evidence="2 3" key="1">
    <citation type="journal article" date="2021" name="Int. J. Syst. Evol. Microbiol.">
        <title>Reticulibacter mediterranei gen. nov., sp. nov., within the new family Reticulibacteraceae fam. nov., and Ktedonospora formicarum gen. nov., sp. nov., Ktedonobacter robiniae sp. nov., Dictyobacter formicarum sp. nov. and Dictyobacter arantiisoli sp. nov., belonging to the class Ktedonobacteria.</title>
        <authorList>
            <person name="Yabe S."/>
            <person name="Zheng Y."/>
            <person name="Wang C.M."/>
            <person name="Sakai Y."/>
            <person name="Abe K."/>
            <person name="Yokota A."/>
            <person name="Donadio S."/>
            <person name="Cavaletti L."/>
            <person name="Monciardini P."/>
        </authorList>
    </citation>
    <scope>NUCLEOTIDE SEQUENCE [LARGE SCALE GENOMIC DNA]</scope>
    <source>
        <strain evidence="2 3">SOSP1-30</strain>
    </source>
</reference>
<keyword evidence="1" id="KW-1133">Transmembrane helix</keyword>
<keyword evidence="1" id="KW-0812">Transmembrane</keyword>
<dbReference type="Proteomes" id="UP000654345">
    <property type="component" value="Unassembled WGS sequence"/>
</dbReference>
<feature type="transmembrane region" description="Helical" evidence="1">
    <location>
        <begin position="90"/>
        <end position="111"/>
    </location>
</feature>
<proteinExistence type="predicted"/>
<gene>
    <name evidence="2" type="ORF">KSB_20880</name>
</gene>
<dbReference type="Gene3D" id="2.130.10.10">
    <property type="entry name" value="YVTN repeat-like/Quinoprotein amine dehydrogenase"/>
    <property type="match status" value="1"/>
</dbReference>
<sequence>MPRLLFYVLKRAAFTYYIYKYENSAAHSERQWGMKPYEDDDDMELEIVDLGDFENAPEGVWKSSLSSREKSALPEPREPLPLWRRRRVQVPFVTAVFCVGLVALLLTSGSWSRFASKFVPQPPITSANTLDMGESCINDAELAPNKEVIAVMERDYCYLPSLSRIEGRTGNARLKLFDAHSKRLLGQFALAKAILDIVHKQQLKTEDVSDIYYLNVSWSSDSKKVICAFQLALTPKNSMFVGTLKTLAGLYVLDLPKQTHIYLATHESSAASSSSFMELGLVWDVLRGVQVPQAAHVLETSANTGLQWDEQGHLVQPPAGTLSGTDVGSVHSGEPFTFWQPGKVQVVDTTPERQYVWNASCVSWSSDGRYMAILYWQARISLPGQAPLAPNVLKGASLDQLPVLPVHDKALEMLLRSQSKGLETKTFAWRPDGQVLAVYDHQGERLSLYNANTGALWRVYGVSVSDHNDEAADLIASSVLQWTPDGKTLFLALRTGSMQLWQGSVLPA</sequence>
<accession>A0ABQ3ULR5</accession>
<dbReference type="SUPFAM" id="SSF82171">
    <property type="entry name" value="DPP6 N-terminal domain-like"/>
    <property type="match status" value="1"/>
</dbReference>
<keyword evidence="3" id="KW-1185">Reference proteome</keyword>
<evidence type="ECO:0000256" key="1">
    <source>
        <dbReference type="SAM" id="Phobius"/>
    </source>
</evidence>
<evidence type="ECO:0008006" key="4">
    <source>
        <dbReference type="Google" id="ProtNLM"/>
    </source>
</evidence>
<dbReference type="EMBL" id="BNJG01000001">
    <property type="protein sequence ID" value="GHO53613.1"/>
    <property type="molecule type" value="Genomic_DNA"/>
</dbReference>
<organism evidence="2 3">
    <name type="scientific">Ktedonobacter robiniae</name>
    <dbReference type="NCBI Taxonomy" id="2778365"/>
    <lineage>
        <taxon>Bacteria</taxon>
        <taxon>Bacillati</taxon>
        <taxon>Chloroflexota</taxon>
        <taxon>Ktedonobacteria</taxon>
        <taxon>Ktedonobacterales</taxon>
        <taxon>Ktedonobacteraceae</taxon>
        <taxon>Ktedonobacter</taxon>
    </lineage>
</organism>
<protein>
    <recommendedName>
        <fullName evidence="4">Anaphase-promoting complex subunit 4 WD40 domain-containing protein</fullName>
    </recommendedName>
</protein>
<name>A0ABQ3ULR5_9CHLR</name>
<evidence type="ECO:0000313" key="2">
    <source>
        <dbReference type="EMBL" id="GHO53613.1"/>
    </source>
</evidence>
<dbReference type="InterPro" id="IPR015943">
    <property type="entry name" value="WD40/YVTN_repeat-like_dom_sf"/>
</dbReference>
<evidence type="ECO:0000313" key="3">
    <source>
        <dbReference type="Proteomes" id="UP000654345"/>
    </source>
</evidence>
<comment type="caution">
    <text evidence="2">The sequence shown here is derived from an EMBL/GenBank/DDBJ whole genome shotgun (WGS) entry which is preliminary data.</text>
</comment>
<keyword evidence="1" id="KW-0472">Membrane</keyword>